<organism evidence="10 11">
    <name type="scientific">Macaca nemestrina</name>
    <name type="common">Pig-tailed macaque</name>
    <dbReference type="NCBI Taxonomy" id="9545"/>
    <lineage>
        <taxon>Eukaryota</taxon>
        <taxon>Metazoa</taxon>
        <taxon>Chordata</taxon>
        <taxon>Craniata</taxon>
        <taxon>Vertebrata</taxon>
        <taxon>Euteleostomi</taxon>
        <taxon>Mammalia</taxon>
        <taxon>Eutheria</taxon>
        <taxon>Euarchontoglires</taxon>
        <taxon>Primates</taxon>
        <taxon>Haplorrhini</taxon>
        <taxon>Catarrhini</taxon>
        <taxon>Cercopithecidae</taxon>
        <taxon>Cercopithecinae</taxon>
        <taxon>Macaca</taxon>
    </lineage>
</organism>
<feature type="compositionally biased region" description="Basic and acidic residues" evidence="9">
    <location>
        <begin position="1"/>
        <end position="13"/>
    </location>
</feature>
<evidence type="ECO:0000256" key="2">
    <source>
        <dbReference type="ARBA" id="ARBA00010387"/>
    </source>
</evidence>
<comment type="catalytic activity">
    <reaction evidence="7">
        <text>beta-D-fructose 1,6-bisphosphate = D-glyceraldehyde 3-phosphate + dihydroxyacetone phosphate</text>
        <dbReference type="Rhea" id="RHEA:14729"/>
        <dbReference type="ChEBI" id="CHEBI:32966"/>
        <dbReference type="ChEBI" id="CHEBI:57642"/>
        <dbReference type="ChEBI" id="CHEBI:59776"/>
        <dbReference type="EC" id="4.1.2.13"/>
    </reaction>
</comment>
<dbReference type="GO" id="GO:0006000">
    <property type="term" value="P:fructose metabolic process"/>
    <property type="evidence" value="ECO:0007669"/>
    <property type="project" value="UniProtKB-ARBA"/>
</dbReference>
<keyword evidence="11" id="KW-1185">Reference proteome</keyword>
<keyword evidence="6" id="KW-0704">Schiff base</keyword>
<dbReference type="Bgee" id="ENSMNEG00000029840">
    <property type="expression patterns" value="Expressed in skeletal muscle tissue and 12 other cell types or tissues"/>
</dbReference>
<keyword evidence="5 7" id="KW-0456">Lyase</keyword>
<dbReference type="GO" id="GO:0006096">
    <property type="term" value="P:glycolytic process"/>
    <property type="evidence" value="ECO:0007669"/>
    <property type="project" value="UniProtKB-UniPathway"/>
</dbReference>
<dbReference type="FunFam" id="3.20.20.70:FF:000021">
    <property type="entry name" value="Fructose-bisphosphate aldolase"/>
    <property type="match status" value="1"/>
</dbReference>
<dbReference type="EC" id="4.1.2.13" evidence="3 7"/>
<dbReference type="GeneTree" id="ENSGT00950000182987"/>
<sequence length="389" mass="41966">KGSRRGPGDECRVRSLSPLASPPPSAAAPCTPAPLLCQELATTSTMPYQYPALTPEQKKELSDVAHRIVAPGKGILAADESTGSISIGTENTEENRRFYRQLLLTADDRVNPCIGGVILFHETLYQKADDGRPFPQVIKSKGGVVGIKVDKGVVPLAGTNGETTTQGLDGLSERCAQYKKDGADFAKWRCVLKIGEHTPSALAIMENANVLARYASICQQNGIVPIVEPEILPDGDHDLKRCQYVTEKVLAAVYKALSDHHIYLEGTLLKPNMVTPGHACTQKFSHEEIAMATVTALRRQSEEEASINLNAINKCLLLKPWALTFSYGRALQASALKAWGGKKENLKAAQEEYVKRALANSLACQGKYTPSGHAGAAASESLFVSNHAY</sequence>
<dbReference type="STRING" id="9545.ENSMNEP00000010987"/>
<evidence type="ECO:0000256" key="1">
    <source>
        <dbReference type="ARBA" id="ARBA00004714"/>
    </source>
</evidence>
<protein>
    <recommendedName>
        <fullName evidence="3 7">Fructose-bisphosphate aldolase</fullName>
        <ecNumber evidence="3 7">4.1.2.13</ecNumber>
    </recommendedName>
</protein>
<evidence type="ECO:0000256" key="7">
    <source>
        <dbReference type="RuleBase" id="RU003994"/>
    </source>
</evidence>
<accession>A0A2K6BHV8</accession>
<evidence type="ECO:0000256" key="8">
    <source>
        <dbReference type="RuleBase" id="RU004257"/>
    </source>
</evidence>
<dbReference type="InterPro" id="IPR000741">
    <property type="entry name" value="FBA_I"/>
</dbReference>
<comment type="similarity">
    <text evidence="2 7">Belongs to the class I fructose-bisphosphate aldolase family.</text>
</comment>
<evidence type="ECO:0000256" key="4">
    <source>
        <dbReference type="ARBA" id="ARBA00023152"/>
    </source>
</evidence>
<dbReference type="InterPro" id="IPR029768">
    <property type="entry name" value="Aldolase_I_AS"/>
</dbReference>
<dbReference type="GO" id="GO:0070061">
    <property type="term" value="F:fructose binding"/>
    <property type="evidence" value="ECO:0007669"/>
    <property type="project" value="UniProtKB-ARBA"/>
</dbReference>
<dbReference type="CDD" id="cd00948">
    <property type="entry name" value="FBP_aldolase_I_a"/>
    <property type="match status" value="1"/>
</dbReference>
<dbReference type="OMA" id="WRAVITI"/>
<evidence type="ECO:0000313" key="10">
    <source>
        <dbReference type="Ensembl" id="ENSMNEP00000010987.1"/>
    </source>
</evidence>
<dbReference type="PROSITE" id="PS00158">
    <property type="entry name" value="ALDOLASE_CLASS_I"/>
    <property type="match status" value="1"/>
</dbReference>
<proteinExistence type="inferred from homology"/>
<dbReference type="Proteomes" id="UP000233120">
    <property type="component" value="Unassembled WGS sequence"/>
</dbReference>
<evidence type="ECO:0000256" key="6">
    <source>
        <dbReference type="ARBA" id="ARBA00023270"/>
    </source>
</evidence>
<evidence type="ECO:0000313" key="11">
    <source>
        <dbReference type="Proteomes" id="UP000233120"/>
    </source>
</evidence>
<evidence type="ECO:0000256" key="9">
    <source>
        <dbReference type="SAM" id="MobiDB-lite"/>
    </source>
</evidence>
<dbReference type="Pfam" id="PF00274">
    <property type="entry name" value="Glycolytic"/>
    <property type="match status" value="1"/>
</dbReference>
<evidence type="ECO:0000256" key="5">
    <source>
        <dbReference type="ARBA" id="ARBA00023239"/>
    </source>
</evidence>
<reference evidence="10" key="2">
    <citation type="submission" date="2025-09" db="UniProtKB">
        <authorList>
            <consortium name="Ensembl"/>
        </authorList>
    </citation>
    <scope>IDENTIFICATION</scope>
</reference>
<keyword evidence="4 7" id="KW-0324">Glycolysis</keyword>
<evidence type="ECO:0000256" key="3">
    <source>
        <dbReference type="ARBA" id="ARBA00013068"/>
    </source>
</evidence>
<dbReference type="SUPFAM" id="SSF51569">
    <property type="entry name" value="Aldolase"/>
    <property type="match status" value="1"/>
</dbReference>
<dbReference type="UniPathway" id="UPA00109">
    <property type="reaction ID" value="UER00183"/>
</dbReference>
<comment type="pathway">
    <text evidence="1 8">Carbohydrate degradation; glycolysis; D-glyceraldehyde 3-phosphate and glycerone phosphate from D-glucose: step 4/4.</text>
</comment>
<feature type="region of interest" description="Disordered" evidence="9">
    <location>
        <begin position="1"/>
        <end position="28"/>
    </location>
</feature>
<dbReference type="GO" id="GO:0030388">
    <property type="term" value="P:fructose 1,6-bisphosphate metabolic process"/>
    <property type="evidence" value="ECO:0007669"/>
    <property type="project" value="UniProtKB-ARBA"/>
</dbReference>
<dbReference type="PANTHER" id="PTHR11627">
    <property type="entry name" value="FRUCTOSE-BISPHOSPHATE ALDOLASE"/>
    <property type="match status" value="1"/>
</dbReference>
<dbReference type="Ensembl" id="ENSMNET00000035168.1">
    <property type="protein sequence ID" value="ENSMNEP00000010987.1"/>
    <property type="gene ID" value="ENSMNEG00000029840.1"/>
</dbReference>
<dbReference type="Gene3D" id="3.20.20.70">
    <property type="entry name" value="Aldolase class I"/>
    <property type="match status" value="1"/>
</dbReference>
<dbReference type="GO" id="GO:0004332">
    <property type="term" value="F:fructose-bisphosphate aldolase activity"/>
    <property type="evidence" value="ECO:0007669"/>
    <property type="project" value="UniProtKB-EC"/>
</dbReference>
<dbReference type="InterPro" id="IPR013785">
    <property type="entry name" value="Aldolase_TIM"/>
</dbReference>
<dbReference type="NCBIfam" id="NF033379">
    <property type="entry name" value="FrucBisAld_I"/>
    <property type="match status" value="1"/>
</dbReference>
<name>A0A2K6BHV8_MACNE</name>
<dbReference type="AlphaFoldDB" id="A0A2K6BHV8"/>
<reference evidence="10" key="1">
    <citation type="submission" date="2025-08" db="UniProtKB">
        <authorList>
            <consortium name="Ensembl"/>
        </authorList>
    </citation>
    <scope>IDENTIFICATION</scope>
</reference>